<evidence type="ECO:0000256" key="2">
    <source>
        <dbReference type="ARBA" id="ARBA00011471"/>
    </source>
</evidence>
<dbReference type="GO" id="GO:0017038">
    <property type="term" value="P:protein import"/>
    <property type="evidence" value="ECO:0007669"/>
    <property type="project" value="TreeGrafter"/>
</dbReference>
<dbReference type="GO" id="GO:0022857">
    <property type="term" value="F:transmembrane transporter activity"/>
    <property type="evidence" value="ECO:0007669"/>
    <property type="project" value="InterPro"/>
</dbReference>
<comment type="subcellular location">
    <subcellularLocation>
        <location evidence="1">Cell inner membrane</location>
        <topology evidence="1">Multi-pass membrane protein</topology>
    </subcellularLocation>
    <subcellularLocation>
        <location evidence="12">Membrane</location>
        <topology evidence="12">Multi-pass membrane protein</topology>
    </subcellularLocation>
</comment>
<feature type="domain" description="MotA/TolQ/ExbB proton channel" evidence="15">
    <location>
        <begin position="214"/>
        <end position="312"/>
    </location>
</feature>
<keyword evidence="9 14" id="KW-1133">Transmembrane helix</keyword>
<dbReference type="OrthoDB" id="9805133at2"/>
<dbReference type="InterPro" id="IPR002898">
    <property type="entry name" value="MotA_ExbB_proton_chnl"/>
</dbReference>
<dbReference type="Proteomes" id="UP000001695">
    <property type="component" value="Chromosome"/>
</dbReference>
<protein>
    <recommendedName>
        <fullName evidence="3">Biopolymer transport protein ExbB</fullName>
    </recommendedName>
</protein>
<evidence type="ECO:0000256" key="5">
    <source>
        <dbReference type="ARBA" id="ARBA00022475"/>
    </source>
</evidence>
<dbReference type="STRING" id="395963.Bind_0235"/>
<dbReference type="InterPro" id="IPR014164">
    <property type="entry name" value="TonB_ExbB_1"/>
</dbReference>
<dbReference type="PANTHER" id="PTHR30625">
    <property type="entry name" value="PROTEIN TOLQ"/>
    <property type="match status" value="1"/>
</dbReference>
<evidence type="ECO:0000256" key="12">
    <source>
        <dbReference type="RuleBase" id="RU004057"/>
    </source>
</evidence>
<evidence type="ECO:0000256" key="8">
    <source>
        <dbReference type="ARBA" id="ARBA00022927"/>
    </source>
</evidence>
<dbReference type="Pfam" id="PF01618">
    <property type="entry name" value="MotA_ExbB"/>
    <property type="match status" value="1"/>
</dbReference>
<keyword evidence="6" id="KW-0997">Cell inner membrane</keyword>
<feature type="transmembrane region" description="Helical" evidence="14">
    <location>
        <begin position="130"/>
        <end position="152"/>
    </location>
</feature>
<feature type="transmembrane region" description="Helical" evidence="14">
    <location>
        <begin position="29"/>
        <end position="49"/>
    </location>
</feature>
<gene>
    <name evidence="16" type="ordered locus">Bind_0235</name>
</gene>
<feature type="region of interest" description="Disordered" evidence="13">
    <location>
        <begin position="59"/>
        <end position="97"/>
    </location>
</feature>
<comment type="subunit">
    <text evidence="2">The accessory proteins ExbB and ExbD seem to form a complex with TonB.</text>
</comment>
<dbReference type="AlphaFoldDB" id="B2ICK2"/>
<keyword evidence="8 12" id="KW-0653">Protein transport</keyword>
<keyword evidence="5" id="KW-1003">Cell membrane</keyword>
<evidence type="ECO:0000256" key="4">
    <source>
        <dbReference type="ARBA" id="ARBA00022448"/>
    </source>
</evidence>
<accession>B2ICK2</accession>
<evidence type="ECO:0000256" key="6">
    <source>
        <dbReference type="ARBA" id="ARBA00022519"/>
    </source>
</evidence>
<dbReference type="GO" id="GO:0005886">
    <property type="term" value="C:plasma membrane"/>
    <property type="evidence" value="ECO:0007669"/>
    <property type="project" value="UniProtKB-SubCell"/>
</dbReference>
<evidence type="ECO:0000256" key="1">
    <source>
        <dbReference type="ARBA" id="ARBA00004429"/>
    </source>
</evidence>
<dbReference type="HOGENOM" id="CLU_053325_0_0_5"/>
<dbReference type="EMBL" id="CP001016">
    <property type="protein sequence ID" value="ACB93891.1"/>
    <property type="molecule type" value="Genomic_DNA"/>
</dbReference>
<evidence type="ECO:0000313" key="16">
    <source>
        <dbReference type="EMBL" id="ACB93891.1"/>
    </source>
</evidence>
<feature type="transmembrane region" description="Helical" evidence="14">
    <location>
        <begin position="283"/>
        <end position="308"/>
    </location>
</feature>
<keyword evidence="7 14" id="KW-0812">Transmembrane</keyword>
<evidence type="ECO:0000256" key="9">
    <source>
        <dbReference type="ARBA" id="ARBA00022989"/>
    </source>
</evidence>
<evidence type="ECO:0000256" key="10">
    <source>
        <dbReference type="ARBA" id="ARBA00023136"/>
    </source>
</evidence>
<feature type="transmembrane region" description="Helical" evidence="14">
    <location>
        <begin position="241"/>
        <end position="263"/>
    </location>
</feature>
<keyword evidence="17" id="KW-1185">Reference proteome</keyword>
<evidence type="ECO:0000313" key="17">
    <source>
        <dbReference type="Proteomes" id="UP000001695"/>
    </source>
</evidence>
<reference evidence="16 17" key="2">
    <citation type="journal article" date="2010" name="J. Bacteriol.">
        <title>Complete genome sequence of Beijerinckia indica subsp. indica.</title>
        <authorList>
            <person name="Tamas I."/>
            <person name="Dedysh S.N."/>
            <person name="Liesack W."/>
            <person name="Stott M.B."/>
            <person name="Alam M."/>
            <person name="Murrell J.C."/>
            <person name="Dunfield P.F."/>
        </authorList>
    </citation>
    <scope>NUCLEOTIDE SEQUENCE [LARGE SCALE GENOMIC DNA]</scope>
    <source>
        <strain evidence="17">ATCC 9039 / DSM 1715 / NCIMB 8712</strain>
    </source>
</reference>
<proteinExistence type="inferred from homology"/>
<dbReference type="RefSeq" id="WP_012383249.1">
    <property type="nucleotide sequence ID" value="NC_010581.1"/>
</dbReference>
<sequence>MTDCRHVLNLQERLPQRPARTRRERRTTLLPLVCLTQFALVSAPVLILGPSLALAQTASQQPSASSPSPLAPSSQTASSQATPAAEPAAPAATAASEAPAVEPGSVAAAVDPSNIPHDLSPWGMFTHADIIVQGVMLGLLFASLVTWTIGIAKCLELMAGDRNARRGLNILSGAQSLRLADSALEGTLGRGKGVVAKLVSAAIAEAERSQGLPADGVKERAAALLSRIEIRASRAMTRGTGLLATIGATGPFVGLFGTVWGIMNSFIGISKSNTTNLAVVAPGIAEALLATACGLVAAIPAVIIYNVFSRAIAGYKGILGDASTEVLRHLSRDLDRAALKDQKDWRVTNLRQPAE</sequence>
<comment type="function">
    <text evidence="11">Involved in the TonB-dependent energy-dependent transport of various receptor-bound substrates. Protects ExbD from proteolytic degradation and functionally stabilizes TonB.</text>
</comment>
<dbReference type="KEGG" id="bid:Bind_0235"/>
<dbReference type="InterPro" id="IPR050790">
    <property type="entry name" value="ExbB/TolQ_transport"/>
</dbReference>
<reference evidence="17" key="1">
    <citation type="submission" date="2008-03" db="EMBL/GenBank/DDBJ databases">
        <title>Complete sequence of chromosome of Beijerinckia indica subsp. indica ATCC 9039.</title>
        <authorList>
            <consortium name="US DOE Joint Genome Institute"/>
            <person name="Copeland A."/>
            <person name="Lucas S."/>
            <person name="Lapidus A."/>
            <person name="Glavina del Rio T."/>
            <person name="Dalin E."/>
            <person name="Tice H."/>
            <person name="Bruce D."/>
            <person name="Goodwin L."/>
            <person name="Pitluck S."/>
            <person name="LaButti K."/>
            <person name="Schmutz J."/>
            <person name="Larimer F."/>
            <person name="Land M."/>
            <person name="Hauser L."/>
            <person name="Kyrpides N."/>
            <person name="Mikhailova N."/>
            <person name="Dunfield P.F."/>
            <person name="Dedysh S.N."/>
            <person name="Liesack W."/>
            <person name="Saw J.H."/>
            <person name="Alam M."/>
            <person name="Chen Y."/>
            <person name="Murrell J.C."/>
            <person name="Richardson P."/>
        </authorList>
    </citation>
    <scope>NUCLEOTIDE SEQUENCE [LARGE SCALE GENOMIC DNA]</scope>
    <source>
        <strain evidence="17">ATCC 9039 / DSM 1715 / NCIMB 8712</strain>
    </source>
</reference>
<evidence type="ECO:0000259" key="15">
    <source>
        <dbReference type="Pfam" id="PF01618"/>
    </source>
</evidence>
<evidence type="ECO:0000256" key="13">
    <source>
        <dbReference type="SAM" id="MobiDB-lite"/>
    </source>
</evidence>
<dbReference type="eggNOG" id="COG0811">
    <property type="taxonomic scope" value="Bacteria"/>
</dbReference>
<keyword evidence="4 12" id="KW-0813">Transport</keyword>
<comment type="similarity">
    <text evidence="12">Belongs to the exbB/tolQ family.</text>
</comment>
<evidence type="ECO:0000256" key="3">
    <source>
        <dbReference type="ARBA" id="ARBA00022093"/>
    </source>
</evidence>
<organism evidence="16 17">
    <name type="scientific">Beijerinckia indica subsp. indica (strain ATCC 9039 / DSM 1715 / NCIMB 8712)</name>
    <dbReference type="NCBI Taxonomy" id="395963"/>
    <lineage>
        <taxon>Bacteria</taxon>
        <taxon>Pseudomonadati</taxon>
        <taxon>Pseudomonadota</taxon>
        <taxon>Alphaproteobacteria</taxon>
        <taxon>Hyphomicrobiales</taxon>
        <taxon>Beijerinckiaceae</taxon>
        <taxon>Beijerinckia</taxon>
    </lineage>
</organism>
<dbReference type="PANTHER" id="PTHR30625:SF16">
    <property type="entry name" value="BIOPOLYMER TRANSPORT PROTEIN EXBB"/>
    <property type="match status" value="1"/>
</dbReference>
<evidence type="ECO:0000256" key="7">
    <source>
        <dbReference type="ARBA" id="ARBA00022692"/>
    </source>
</evidence>
<evidence type="ECO:0000256" key="11">
    <source>
        <dbReference type="ARBA" id="ARBA00024816"/>
    </source>
</evidence>
<name>B2ICK2_BEII9</name>
<dbReference type="NCBIfam" id="TIGR02797">
    <property type="entry name" value="exbB"/>
    <property type="match status" value="1"/>
</dbReference>
<keyword evidence="10 14" id="KW-0472">Membrane</keyword>
<evidence type="ECO:0000256" key="14">
    <source>
        <dbReference type="SAM" id="Phobius"/>
    </source>
</evidence>